<organism evidence="2 3">
    <name type="scientific">Anabarilius grahami</name>
    <name type="common">Kanglang fish</name>
    <name type="synonym">Barilius grahami</name>
    <dbReference type="NCBI Taxonomy" id="495550"/>
    <lineage>
        <taxon>Eukaryota</taxon>
        <taxon>Metazoa</taxon>
        <taxon>Chordata</taxon>
        <taxon>Craniata</taxon>
        <taxon>Vertebrata</taxon>
        <taxon>Euteleostomi</taxon>
        <taxon>Actinopterygii</taxon>
        <taxon>Neopterygii</taxon>
        <taxon>Teleostei</taxon>
        <taxon>Ostariophysi</taxon>
        <taxon>Cypriniformes</taxon>
        <taxon>Xenocyprididae</taxon>
        <taxon>Xenocypridinae</taxon>
        <taxon>Xenocypridinae incertae sedis</taxon>
        <taxon>Anabarilius</taxon>
    </lineage>
</organism>
<name>A0A3N0Z2A6_ANAGA</name>
<proteinExistence type="predicted"/>
<keyword evidence="3" id="KW-1185">Reference proteome</keyword>
<feature type="compositionally biased region" description="Polar residues" evidence="1">
    <location>
        <begin position="9"/>
        <end position="20"/>
    </location>
</feature>
<feature type="region of interest" description="Disordered" evidence="1">
    <location>
        <begin position="1"/>
        <end position="20"/>
    </location>
</feature>
<comment type="caution">
    <text evidence="2">The sequence shown here is derived from an EMBL/GenBank/DDBJ whole genome shotgun (WGS) entry which is preliminary data.</text>
</comment>
<gene>
    <name evidence="2" type="ORF">DPX16_7402</name>
</gene>
<evidence type="ECO:0000256" key="1">
    <source>
        <dbReference type="SAM" id="MobiDB-lite"/>
    </source>
</evidence>
<dbReference type="Proteomes" id="UP000281406">
    <property type="component" value="Unassembled WGS sequence"/>
</dbReference>
<protein>
    <submittedName>
        <fullName evidence="2">Uncharacterized protein</fullName>
    </submittedName>
</protein>
<dbReference type="AlphaFoldDB" id="A0A3N0Z2A6"/>
<sequence>MSEVRRSYTSEADQLSGGTTQRRAMAVDILSISEPLSWTQRVEPSRSVFTGGLLADREAERSRITPLPFRNVTAAGKASPAGNMTTALKLRANRTKVVRRATHVGEVKALDGNNEHTHMEEHCRGC</sequence>
<evidence type="ECO:0000313" key="2">
    <source>
        <dbReference type="EMBL" id="ROL52666.1"/>
    </source>
</evidence>
<reference evidence="2 3" key="1">
    <citation type="submission" date="2018-10" db="EMBL/GenBank/DDBJ databases">
        <title>Genome assembly for a Yunnan-Guizhou Plateau 3E fish, Anabarilius grahami (Regan), and its evolutionary and genetic applications.</title>
        <authorList>
            <person name="Jiang W."/>
        </authorList>
    </citation>
    <scope>NUCLEOTIDE SEQUENCE [LARGE SCALE GENOMIC DNA]</scope>
    <source>
        <strain evidence="2">AG-KIZ</strain>
        <tissue evidence="2">Muscle</tissue>
    </source>
</reference>
<evidence type="ECO:0000313" key="3">
    <source>
        <dbReference type="Proteomes" id="UP000281406"/>
    </source>
</evidence>
<accession>A0A3N0Z2A6</accession>
<dbReference type="EMBL" id="RJVU01015140">
    <property type="protein sequence ID" value="ROL52666.1"/>
    <property type="molecule type" value="Genomic_DNA"/>
</dbReference>